<evidence type="ECO:0000256" key="1">
    <source>
        <dbReference type="SAM" id="MobiDB-lite"/>
    </source>
</evidence>
<comment type="caution">
    <text evidence="3">The sequence shown here is derived from an EMBL/GenBank/DDBJ whole genome shotgun (WGS) entry which is preliminary data.</text>
</comment>
<feature type="region of interest" description="Disordered" evidence="1">
    <location>
        <begin position="30"/>
        <end position="55"/>
    </location>
</feature>
<evidence type="ECO:0000313" key="4">
    <source>
        <dbReference type="Proteomes" id="UP000521943"/>
    </source>
</evidence>
<dbReference type="Pfam" id="PF00646">
    <property type="entry name" value="F-box"/>
    <property type="match status" value="1"/>
</dbReference>
<feature type="domain" description="F-box" evidence="2">
    <location>
        <begin position="62"/>
        <end position="111"/>
    </location>
</feature>
<dbReference type="SMART" id="SM00256">
    <property type="entry name" value="FBOX"/>
    <property type="match status" value="1"/>
</dbReference>
<protein>
    <recommendedName>
        <fullName evidence="2">F-box domain-containing protein</fullName>
    </recommendedName>
</protein>
<accession>A0A8H6H7W6</accession>
<dbReference type="InterPro" id="IPR001810">
    <property type="entry name" value="F-box_dom"/>
</dbReference>
<keyword evidence="4" id="KW-1185">Reference proteome</keyword>
<evidence type="ECO:0000259" key="2">
    <source>
        <dbReference type="PROSITE" id="PS50181"/>
    </source>
</evidence>
<dbReference type="CDD" id="cd09917">
    <property type="entry name" value="F-box_SF"/>
    <property type="match status" value="1"/>
</dbReference>
<dbReference type="AlphaFoldDB" id="A0A8H6H7W6"/>
<organism evidence="3 4">
    <name type="scientific">Ephemerocybe angulata</name>
    <dbReference type="NCBI Taxonomy" id="980116"/>
    <lineage>
        <taxon>Eukaryota</taxon>
        <taxon>Fungi</taxon>
        <taxon>Dikarya</taxon>
        <taxon>Basidiomycota</taxon>
        <taxon>Agaricomycotina</taxon>
        <taxon>Agaricomycetes</taxon>
        <taxon>Agaricomycetidae</taxon>
        <taxon>Agaricales</taxon>
        <taxon>Agaricineae</taxon>
        <taxon>Psathyrellaceae</taxon>
        <taxon>Ephemerocybe</taxon>
    </lineage>
</organism>
<dbReference type="EMBL" id="JACGCI010000307">
    <property type="protein sequence ID" value="KAF6740993.1"/>
    <property type="molecule type" value="Genomic_DNA"/>
</dbReference>
<dbReference type="Proteomes" id="UP000521943">
    <property type="component" value="Unassembled WGS sequence"/>
</dbReference>
<reference evidence="3 4" key="1">
    <citation type="submission" date="2020-07" db="EMBL/GenBank/DDBJ databases">
        <title>Comparative genomics of pyrophilous fungi reveals a link between fire events and developmental genes.</title>
        <authorList>
            <consortium name="DOE Joint Genome Institute"/>
            <person name="Steindorff A.S."/>
            <person name="Carver A."/>
            <person name="Calhoun S."/>
            <person name="Stillman K."/>
            <person name="Liu H."/>
            <person name="Lipzen A."/>
            <person name="Pangilinan J."/>
            <person name="Labutti K."/>
            <person name="Bruns T.D."/>
            <person name="Grigoriev I.V."/>
        </authorList>
    </citation>
    <scope>NUCLEOTIDE SEQUENCE [LARGE SCALE GENOMIC DNA]</scope>
    <source>
        <strain evidence="3 4">CBS 144469</strain>
    </source>
</reference>
<dbReference type="OrthoDB" id="2322499at2759"/>
<dbReference type="Gene3D" id="1.20.1280.50">
    <property type="match status" value="1"/>
</dbReference>
<sequence>MVTTRKQNGVVPKATAKALLTADETYAIASDEDDDGDKKSGNAAPSSSKTKAAKPKRRRKFLSLLPTMPLDILYEILSRLAPKDLLNLSRTNKLFRSTMFGNRMLNVWRAARDAFDAPEPPDGWSEQKWAGLLFEKTCQSCGQRGVVNVDWLLLRRACRTCKKEHLFYGPKLKSRFPGYDPEMLEYVPHTHRSAWTKGWWRTRANSRFYWDEDIEEVAEVYECGCDEDWIEQRKELIAERAKMVKVYQGWREQMDKSNGDATTENREKRLEAVKARFREGGYEDRDLEAISVYSYGIFTGTPRVTNAVWSRLRPKLEPKVQKTMNERIMADLKPSIDKRMAILEGLYDAYLDTLRPSESCYCPPVDFLRVNADVIKVLEADKATDITEKDFQPIVEKFSEHVSKYQDDTEEAFLKSIPAGIEDEDPLQLARVVLRRDRSTRSEWYWYGSNIMDPEDNFLIGRDMVYTHTWARRRKMELRPGVFVDMPSKYELNSDGSRACSSIIMVSGLPPATTTIAEMDANDARFVCKSCVSMNGCDVFTWRAAARHVWFGGNQNRSIRLATEEEEKMSKENELALREGAKAWSCNHCRAFLEPSASRTKFVVLEHLKSEHDITAGDAKLDEDYFVNQRCRHAYEAPYRIPEPNTERFKSCATMSR</sequence>
<dbReference type="PROSITE" id="PS50181">
    <property type="entry name" value="FBOX"/>
    <property type="match status" value="1"/>
</dbReference>
<feature type="non-terminal residue" evidence="3">
    <location>
        <position position="657"/>
    </location>
</feature>
<feature type="compositionally biased region" description="Low complexity" evidence="1">
    <location>
        <begin position="41"/>
        <end position="50"/>
    </location>
</feature>
<proteinExistence type="predicted"/>
<name>A0A8H6H7W6_9AGAR</name>
<dbReference type="SUPFAM" id="SSF81383">
    <property type="entry name" value="F-box domain"/>
    <property type="match status" value="1"/>
</dbReference>
<gene>
    <name evidence="3" type="ORF">DFP72DRAFT_947828</name>
</gene>
<evidence type="ECO:0000313" key="3">
    <source>
        <dbReference type="EMBL" id="KAF6740993.1"/>
    </source>
</evidence>
<dbReference type="InterPro" id="IPR036047">
    <property type="entry name" value="F-box-like_dom_sf"/>
</dbReference>